<evidence type="ECO:0000256" key="6">
    <source>
        <dbReference type="ARBA" id="ARBA00022826"/>
    </source>
</evidence>
<reference evidence="12 13" key="1">
    <citation type="submission" date="2017-12" db="EMBL/GenBank/DDBJ databases">
        <title>Sequencing, de novo assembly and annotation of complete genome of a new Thraustochytrid species, strain FCC1311.</title>
        <authorList>
            <person name="Sedici K."/>
            <person name="Godart F."/>
            <person name="Aiese Cigliano R."/>
            <person name="Sanseverino W."/>
            <person name="Barakat M."/>
            <person name="Ortet P."/>
            <person name="Marechal E."/>
            <person name="Cagnac O."/>
            <person name="Amato A."/>
        </authorList>
    </citation>
    <scope>NUCLEOTIDE SEQUENCE [LARGE SCALE GENOMIC DNA]</scope>
</reference>
<keyword evidence="6" id="KW-0631">Potassium channel</keyword>
<dbReference type="Proteomes" id="UP000241890">
    <property type="component" value="Unassembled WGS sequence"/>
</dbReference>
<keyword evidence="13" id="KW-1185">Reference proteome</keyword>
<evidence type="ECO:0000256" key="10">
    <source>
        <dbReference type="ARBA" id="ARBA00023136"/>
    </source>
</evidence>
<evidence type="ECO:0000256" key="9">
    <source>
        <dbReference type="ARBA" id="ARBA00023065"/>
    </source>
</evidence>
<dbReference type="GO" id="GO:0012505">
    <property type="term" value="C:endomembrane system"/>
    <property type="evidence" value="ECO:0007669"/>
    <property type="project" value="UniProtKB-SubCell"/>
</dbReference>
<protein>
    <submittedName>
        <fullName evidence="12">Trimeric intracellular cation channel type B</fullName>
    </submittedName>
</protein>
<keyword evidence="10" id="KW-0472">Membrane</keyword>
<evidence type="ECO:0000256" key="4">
    <source>
        <dbReference type="ARBA" id="ARBA00022538"/>
    </source>
</evidence>
<dbReference type="GO" id="GO:0016020">
    <property type="term" value="C:membrane"/>
    <property type="evidence" value="ECO:0007669"/>
    <property type="project" value="InterPro"/>
</dbReference>
<dbReference type="AlphaFoldDB" id="A0A2R5GJ42"/>
<evidence type="ECO:0000256" key="5">
    <source>
        <dbReference type="ARBA" id="ARBA00022692"/>
    </source>
</evidence>
<comment type="similarity">
    <text evidence="2">Belongs to the TMEM38 family.</text>
</comment>
<comment type="caution">
    <text evidence="12">The sequence shown here is derived from an EMBL/GenBank/DDBJ whole genome shotgun (WGS) entry which is preliminary data.</text>
</comment>
<accession>A0A2R5GJ42</accession>
<evidence type="ECO:0000256" key="8">
    <source>
        <dbReference type="ARBA" id="ARBA00022989"/>
    </source>
</evidence>
<evidence type="ECO:0000256" key="3">
    <source>
        <dbReference type="ARBA" id="ARBA00022448"/>
    </source>
</evidence>
<gene>
    <name evidence="12" type="ORF">FCC1311_048942</name>
</gene>
<proteinExistence type="inferred from homology"/>
<dbReference type="PANTHER" id="PTHR12454">
    <property type="entry name" value="TRIMERIC INTRACELLULAR CATION CHANNEL"/>
    <property type="match status" value="1"/>
</dbReference>
<organism evidence="12 13">
    <name type="scientific">Hondaea fermentalgiana</name>
    <dbReference type="NCBI Taxonomy" id="2315210"/>
    <lineage>
        <taxon>Eukaryota</taxon>
        <taxon>Sar</taxon>
        <taxon>Stramenopiles</taxon>
        <taxon>Bigyra</taxon>
        <taxon>Labyrinthulomycetes</taxon>
        <taxon>Thraustochytrida</taxon>
        <taxon>Thraustochytriidae</taxon>
        <taxon>Hondaea</taxon>
    </lineage>
</organism>
<dbReference type="InParanoid" id="A0A2R5GJ42"/>
<name>A0A2R5GJ42_9STRA</name>
<comment type="subcellular location">
    <subcellularLocation>
        <location evidence="1">Endomembrane system</location>
        <topology evidence="1">Multi-pass membrane protein</topology>
    </subcellularLocation>
</comment>
<keyword evidence="4" id="KW-0633">Potassium transport</keyword>
<dbReference type="OrthoDB" id="10596007at2759"/>
<keyword evidence="3" id="KW-0813">Transport</keyword>
<keyword evidence="11" id="KW-0407">Ion channel</keyword>
<dbReference type="Pfam" id="PF05197">
    <property type="entry name" value="TRIC"/>
    <property type="match status" value="1"/>
</dbReference>
<evidence type="ECO:0000313" key="13">
    <source>
        <dbReference type="Proteomes" id="UP000241890"/>
    </source>
</evidence>
<evidence type="ECO:0000256" key="2">
    <source>
        <dbReference type="ARBA" id="ARBA00005766"/>
    </source>
</evidence>
<evidence type="ECO:0000313" key="12">
    <source>
        <dbReference type="EMBL" id="GBG28673.1"/>
    </source>
</evidence>
<keyword evidence="7" id="KW-0630">Potassium</keyword>
<dbReference type="PANTHER" id="PTHR12454:SF11">
    <property type="entry name" value="GH25683P"/>
    <property type="match status" value="1"/>
</dbReference>
<evidence type="ECO:0000256" key="1">
    <source>
        <dbReference type="ARBA" id="ARBA00004127"/>
    </source>
</evidence>
<keyword evidence="9" id="KW-0406">Ion transport</keyword>
<dbReference type="GO" id="GO:0005267">
    <property type="term" value="F:potassium channel activity"/>
    <property type="evidence" value="ECO:0007669"/>
    <property type="project" value="UniProtKB-KW"/>
</dbReference>
<evidence type="ECO:0000256" key="11">
    <source>
        <dbReference type="ARBA" id="ARBA00023303"/>
    </source>
</evidence>
<keyword evidence="5" id="KW-0812">Transmembrane</keyword>
<sequence length="279" mass="30851">MALVPKEGVQFSLSPASDALRASTPVSQALDRLVVYFRDHITLDESYPWDLMFVHSIKALASWRAFAEGAGAVKGRGRELESMKASWIYDLVCGFLCHGFGGTSVRDLAMAQPPSIFRSKDLLQTWILAYGIVYWSPLDLGYQLISTPRSLTSLVVTTFEAIDSSTTVCGSVDKARQLFPNSPAAPFVAAFLAGIGGSILRYLERRLGRGWDHEQTEWSRPTEGLRRTILYTVLYMVLSKTHGKTKARLWIATFHVAVSIARELTDLPLDITAPAAGFF</sequence>
<dbReference type="GO" id="GO:0042802">
    <property type="term" value="F:identical protein binding"/>
    <property type="evidence" value="ECO:0007669"/>
    <property type="project" value="InterPro"/>
</dbReference>
<dbReference type="EMBL" id="BEYU01000046">
    <property type="protein sequence ID" value="GBG28673.1"/>
    <property type="molecule type" value="Genomic_DNA"/>
</dbReference>
<dbReference type="InterPro" id="IPR007866">
    <property type="entry name" value="TRIC_channel"/>
</dbReference>
<keyword evidence="8" id="KW-1133">Transmembrane helix</keyword>
<evidence type="ECO:0000256" key="7">
    <source>
        <dbReference type="ARBA" id="ARBA00022958"/>
    </source>
</evidence>